<protein>
    <submittedName>
        <fullName evidence="2">DUF2059 domain-containing protein</fullName>
    </submittedName>
</protein>
<keyword evidence="3" id="KW-1185">Reference proteome</keyword>
<dbReference type="InterPro" id="IPR018637">
    <property type="entry name" value="DUF2059"/>
</dbReference>
<organism evidence="2 3">
    <name type="scientific">Candidatus Endonucleibacter bathymodioli</name>
    <dbReference type="NCBI Taxonomy" id="539814"/>
    <lineage>
        <taxon>Bacteria</taxon>
        <taxon>Pseudomonadati</taxon>
        <taxon>Pseudomonadota</taxon>
        <taxon>Gammaproteobacteria</taxon>
        <taxon>Oceanospirillales</taxon>
        <taxon>Endozoicomonadaceae</taxon>
        <taxon>Candidatus Endonucleibacter</taxon>
    </lineage>
</organism>
<evidence type="ECO:0000259" key="1">
    <source>
        <dbReference type="Pfam" id="PF09832"/>
    </source>
</evidence>
<name>A0AA90NJT9_9GAMM</name>
<evidence type="ECO:0000313" key="2">
    <source>
        <dbReference type="EMBL" id="MDP0588204.1"/>
    </source>
</evidence>
<dbReference type="AlphaFoldDB" id="A0AA90NJT9"/>
<sequence>MKGKQGLSVGLAAVLMITALQVYAVGSKMVLLGELYEAAEVERQLQWIRASMELNAADYTLSKEVLDVFNQMVNVRYSIGFFKTSMMTTLDESLTDAELLELVEWYKSPLGEKIQRMESASNNPFNASRVQTYIDERLSKELPRSSRTDLIDDLMKVLDVVEHGSDLAASASFAGLRMLKEVVPRLNGNSLPPSQGIMAREKSIIIRTMAGRMKGILFYTYRSLSDQEIRSYIKFSRRASMQNFQRGQVQAMLKIL</sequence>
<accession>A0AA90NJT9</accession>
<comment type="caution">
    <text evidence="2">The sequence shown here is derived from an EMBL/GenBank/DDBJ whole genome shotgun (WGS) entry which is preliminary data.</text>
</comment>
<dbReference type="Pfam" id="PF09832">
    <property type="entry name" value="DUF2059"/>
    <property type="match status" value="1"/>
</dbReference>
<gene>
    <name evidence="2" type="ORF">QS748_02975</name>
</gene>
<feature type="domain" description="DUF2059" evidence="1">
    <location>
        <begin position="83"/>
        <end position="133"/>
    </location>
</feature>
<evidence type="ECO:0000313" key="3">
    <source>
        <dbReference type="Proteomes" id="UP001178148"/>
    </source>
</evidence>
<dbReference type="EMBL" id="JASXSV010000003">
    <property type="protein sequence ID" value="MDP0588204.1"/>
    <property type="molecule type" value="Genomic_DNA"/>
</dbReference>
<reference evidence="2 3" key="1">
    <citation type="journal article" date="2023" name="bioRxiv">
        <title>An intranuclear bacterial parasite of deep-sea mussels expresses apoptosis inhibitors acquired from its host.</title>
        <authorList>
            <person name="Gonzalez Porras M.A."/>
            <person name="Assie A."/>
            <person name="Tietjen M."/>
            <person name="Violette M."/>
            <person name="Kleiner M."/>
            <person name="Gruber-Vodicka H."/>
            <person name="Dubilier N."/>
            <person name="Leisch N."/>
        </authorList>
    </citation>
    <scope>NUCLEOTIDE SEQUENCE [LARGE SCALE GENOMIC DNA]</scope>
    <source>
        <strain evidence="2">IAP13</strain>
    </source>
</reference>
<proteinExistence type="predicted"/>
<dbReference type="Proteomes" id="UP001178148">
    <property type="component" value="Unassembled WGS sequence"/>
</dbReference>